<keyword evidence="4 8" id="KW-1133">Transmembrane helix</keyword>
<keyword evidence="3 6" id="KW-0812">Transmembrane</keyword>
<reference evidence="12" key="3">
    <citation type="submission" date="2025-04" db="UniProtKB">
        <authorList>
            <consortium name="RefSeq"/>
        </authorList>
    </citation>
    <scope>IDENTIFICATION</scope>
    <source>
        <strain evidence="12">CBS 781.70</strain>
    </source>
</reference>
<evidence type="ECO:0000259" key="9">
    <source>
        <dbReference type="PROSITE" id="PS50922"/>
    </source>
</evidence>
<keyword evidence="5 6" id="KW-0472">Membrane</keyword>
<evidence type="ECO:0000256" key="3">
    <source>
        <dbReference type="ARBA" id="ARBA00022692"/>
    </source>
</evidence>
<evidence type="ECO:0000256" key="5">
    <source>
        <dbReference type="ARBA" id="ARBA00023136"/>
    </source>
</evidence>
<organism evidence="10">
    <name type="scientific">Eremomyces bilateralis CBS 781.70</name>
    <dbReference type="NCBI Taxonomy" id="1392243"/>
    <lineage>
        <taxon>Eukaryota</taxon>
        <taxon>Fungi</taxon>
        <taxon>Dikarya</taxon>
        <taxon>Ascomycota</taxon>
        <taxon>Pezizomycotina</taxon>
        <taxon>Dothideomycetes</taxon>
        <taxon>Dothideomycetes incertae sedis</taxon>
        <taxon>Eremomycetales</taxon>
        <taxon>Eremomycetaceae</taxon>
        <taxon>Eremomyces</taxon>
    </lineage>
</organism>
<feature type="transmembrane region" description="Helical" evidence="8">
    <location>
        <begin position="270"/>
        <end position="294"/>
    </location>
</feature>
<feature type="region of interest" description="Disordered" evidence="7">
    <location>
        <begin position="373"/>
        <end position="399"/>
    </location>
</feature>
<evidence type="ECO:0000313" key="10">
    <source>
        <dbReference type="EMBL" id="KAF1816088.1"/>
    </source>
</evidence>
<comment type="similarity">
    <text evidence="2">Belongs to the sphingosine N-acyltransferase family.</text>
</comment>
<dbReference type="Proteomes" id="UP000504638">
    <property type="component" value="Unplaced"/>
</dbReference>
<evidence type="ECO:0000256" key="4">
    <source>
        <dbReference type="ARBA" id="ARBA00022989"/>
    </source>
</evidence>
<evidence type="ECO:0000256" key="7">
    <source>
        <dbReference type="SAM" id="MobiDB-lite"/>
    </source>
</evidence>
<feature type="compositionally biased region" description="Acidic residues" evidence="7">
    <location>
        <begin position="379"/>
        <end position="397"/>
    </location>
</feature>
<name>A0A6G1GDH0_9PEZI</name>
<evidence type="ECO:0000313" key="12">
    <source>
        <dbReference type="RefSeq" id="XP_033537719.1"/>
    </source>
</evidence>
<evidence type="ECO:0000256" key="2">
    <source>
        <dbReference type="ARBA" id="ARBA00009808"/>
    </source>
</evidence>
<dbReference type="GO" id="GO:0050291">
    <property type="term" value="F:sphingosine N-acyltransferase activity"/>
    <property type="evidence" value="ECO:0007669"/>
    <property type="project" value="InterPro"/>
</dbReference>
<dbReference type="EMBL" id="ML975150">
    <property type="protein sequence ID" value="KAF1816088.1"/>
    <property type="molecule type" value="Genomic_DNA"/>
</dbReference>
<accession>A0A6G1GDH0</accession>
<feature type="domain" description="TLC" evidence="9">
    <location>
        <begin position="137"/>
        <end position="371"/>
    </location>
</feature>
<feature type="compositionally biased region" description="Polar residues" evidence="7">
    <location>
        <begin position="1"/>
        <end position="19"/>
    </location>
</feature>
<feature type="transmembrane region" description="Helical" evidence="8">
    <location>
        <begin position="99"/>
        <end position="121"/>
    </location>
</feature>
<comment type="subcellular location">
    <subcellularLocation>
        <location evidence="1">Membrane</location>
        <topology evidence="1">Multi-pass membrane protein</topology>
    </subcellularLocation>
</comment>
<dbReference type="Pfam" id="PF03798">
    <property type="entry name" value="TRAM_LAG1_CLN8"/>
    <property type="match status" value="1"/>
</dbReference>
<dbReference type="PANTHER" id="PTHR12560">
    <property type="entry name" value="LONGEVITY ASSURANCE FACTOR 1 LAG1"/>
    <property type="match status" value="1"/>
</dbReference>
<dbReference type="GeneID" id="54419142"/>
<feature type="transmembrane region" description="Helical" evidence="8">
    <location>
        <begin position="52"/>
        <end position="69"/>
    </location>
</feature>
<dbReference type="SMART" id="SM00724">
    <property type="entry name" value="TLC"/>
    <property type="match status" value="1"/>
</dbReference>
<protein>
    <submittedName>
        <fullName evidence="10 12">Longevity assurance proteins LAG1/LAC1</fullName>
    </submittedName>
</protein>
<evidence type="ECO:0000313" key="11">
    <source>
        <dbReference type="Proteomes" id="UP000504638"/>
    </source>
</evidence>
<feature type="region of interest" description="Disordered" evidence="7">
    <location>
        <begin position="1"/>
        <end position="25"/>
    </location>
</feature>
<reference evidence="10 12" key="1">
    <citation type="submission" date="2020-01" db="EMBL/GenBank/DDBJ databases">
        <authorList>
            <consortium name="DOE Joint Genome Institute"/>
            <person name="Haridas S."/>
            <person name="Albert R."/>
            <person name="Binder M."/>
            <person name="Bloem J."/>
            <person name="Labutti K."/>
            <person name="Salamov A."/>
            <person name="Andreopoulos B."/>
            <person name="Baker S.E."/>
            <person name="Barry K."/>
            <person name="Bills G."/>
            <person name="Bluhm B.H."/>
            <person name="Cannon C."/>
            <person name="Castanera R."/>
            <person name="Culley D.E."/>
            <person name="Daum C."/>
            <person name="Ezra D."/>
            <person name="Gonzalez J.B."/>
            <person name="Henrissat B."/>
            <person name="Kuo A."/>
            <person name="Liang C."/>
            <person name="Lipzen A."/>
            <person name="Lutzoni F."/>
            <person name="Magnuson J."/>
            <person name="Mondo S."/>
            <person name="Nolan M."/>
            <person name="Ohm R."/>
            <person name="Pangilinan J."/>
            <person name="Park H.-J."/>
            <person name="Ramirez L."/>
            <person name="Alfaro M."/>
            <person name="Sun H."/>
            <person name="Tritt A."/>
            <person name="Yoshinaga Y."/>
            <person name="Zwiers L.-H."/>
            <person name="Turgeon B.G."/>
            <person name="Goodwin S.B."/>
            <person name="Spatafora J.W."/>
            <person name="Crous P.W."/>
            <person name="Grigoriev I.V."/>
        </authorList>
    </citation>
    <scope>NUCLEOTIDE SEQUENCE</scope>
    <source>
        <strain evidence="10 12">CBS 781.70</strain>
    </source>
</reference>
<dbReference type="AlphaFoldDB" id="A0A6G1GDH0"/>
<dbReference type="PANTHER" id="PTHR12560:SF0">
    <property type="entry name" value="LD18904P"/>
    <property type="match status" value="1"/>
</dbReference>
<evidence type="ECO:0000256" key="1">
    <source>
        <dbReference type="ARBA" id="ARBA00004141"/>
    </source>
</evidence>
<dbReference type="RefSeq" id="XP_033537719.1">
    <property type="nucleotide sequence ID" value="XM_033678572.1"/>
</dbReference>
<dbReference type="InterPro" id="IPR016439">
    <property type="entry name" value="Lag1/Lac1-like"/>
</dbReference>
<feature type="transmembrane region" description="Helical" evidence="8">
    <location>
        <begin position="342"/>
        <end position="363"/>
    </location>
</feature>
<dbReference type="OrthoDB" id="537032at2759"/>
<feature type="transmembrane region" description="Helical" evidence="8">
    <location>
        <begin position="142"/>
        <end position="161"/>
    </location>
</feature>
<proteinExistence type="inferred from homology"/>
<keyword evidence="11" id="KW-1185">Reference proteome</keyword>
<dbReference type="PROSITE" id="PS50922">
    <property type="entry name" value="TLC"/>
    <property type="match status" value="1"/>
</dbReference>
<reference evidence="12" key="2">
    <citation type="submission" date="2020-04" db="EMBL/GenBank/DDBJ databases">
        <authorList>
            <consortium name="NCBI Genome Project"/>
        </authorList>
    </citation>
    <scope>NUCLEOTIDE SEQUENCE</scope>
    <source>
        <strain evidence="12">CBS 781.70</strain>
    </source>
</reference>
<evidence type="ECO:0000256" key="6">
    <source>
        <dbReference type="PROSITE-ProRule" id="PRU00205"/>
    </source>
</evidence>
<dbReference type="GO" id="GO:0046513">
    <property type="term" value="P:ceramide biosynthetic process"/>
    <property type="evidence" value="ECO:0007669"/>
    <property type="project" value="InterPro"/>
</dbReference>
<dbReference type="GO" id="GO:0016020">
    <property type="term" value="C:membrane"/>
    <property type="evidence" value="ECO:0007669"/>
    <property type="project" value="UniProtKB-SubCell"/>
</dbReference>
<evidence type="ECO:0000256" key="8">
    <source>
        <dbReference type="SAM" id="Phobius"/>
    </source>
</evidence>
<feature type="compositionally biased region" description="Basic and acidic residues" evidence="7">
    <location>
        <begin position="471"/>
        <end position="487"/>
    </location>
</feature>
<feature type="region of interest" description="Disordered" evidence="7">
    <location>
        <begin position="446"/>
        <end position="487"/>
    </location>
</feature>
<feature type="transmembrane region" description="Helical" evidence="8">
    <location>
        <begin position="216"/>
        <end position="233"/>
    </location>
</feature>
<feature type="transmembrane region" description="Helical" evidence="8">
    <location>
        <begin position="187"/>
        <end position="204"/>
    </location>
</feature>
<sequence>MAVRTLSTSNGTIKTSNPKLTRPFRIPSEDLSPSCHRGPVARLCAWLVDHQIHISLTYLLTVFFIHANFPAARRRTRPLFVLPHNDPSTGKYIRGWDDLAFVASWTMVIMGLRVAMMEYVLKPFASAGGVYKTKELVRFAEQAWLVVYYSISWPMGMYIMYHSKYWLNLDEMWTDFPNREMGGLLKWYYLVQFAFWLQQIVVVHIEERRKDHWQMFAHHIVTCTLVLASYMSYQLNVGNVVLCLMDLSDIFLSAAKNLRYLKYQTACDACFGVFIITWLFTRHLCYLIVCYSIYSQTISIGCYDSATGARLSYDGGTDIVKNLFQAYVDPDGPVCYNDPIRYWFLGLLLSLQLLLIIWFGMIVRVALSVLRGKPADDSRSDDEGDDDEEGEEEEEDNLVEKMVEDVEAKAIRSRVDGTNGSLTLGSAPPQPYVEEEVGAEALRFVRQNSPPASRPYRKSSGRATGISIPGHGDRKELLGRIGCDKPA</sequence>
<gene>
    <name evidence="10 12" type="ORF">P152DRAFT_454337</name>
</gene>
<dbReference type="InterPro" id="IPR006634">
    <property type="entry name" value="TLC-dom"/>
</dbReference>